<proteinExistence type="predicted"/>
<reference evidence="2 3" key="1">
    <citation type="journal article" date="2018" name="Front. Microbiol.">
        <title>Jumbo Bacteriophages Are Represented Within an Increasing Diversity of Environmental Viruses Infecting the Emerging Phytopathogen, Dickeya solani.</title>
        <authorList>
            <person name="Day A.W."/>
            <person name="Ahn J."/>
            <person name="Salmond G.P.C."/>
        </authorList>
    </citation>
    <scope>NUCLEOTIDE SEQUENCE [LARGE SCALE GENOMIC DNA]</scope>
</reference>
<protein>
    <submittedName>
        <fullName evidence="2">Uncharacterized protein</fullName>
    </submittedName>
</protein>
<organism evidence="2 3">
    <name type="scientific">Dickeya phage vB_DsoM_AD1</name>
    <dbReference type="NCBI Taxonomy" id="2283029"/>
    <lineage>
        <taxon>Viruses</taxon>
        <taxon>Duplodnaviria</taxon>
        <taxon>Heunggongvirae</taxon>
        <taxon>Uroviricota</taxon>
        <taxon>Caudoviricetes</taxon>
        <taxon>Alexandravirus</taxon>
        <taxon>Alexandravirus AD1</taxon>
    </lineage>
</organism>
<accession>A0A384ZYP3</accession>
<gene>
    <name evidence="2" type="ORF">AD1_327</name>
</gene>
<evidence type="ECO:0000313" key="3">
    <source>
        <dbReference type="Proteomes" id="UP000262440"/>
    </source>
</evidence>
<keyword evidence="3" id="KW-1185">Reference proteome</keyword>
<feature type="region of interest" description="Disordered" evidence="1">
    <location>
        <begin position="157"/>
        <end position="180"/>
    </location>
</feature>
<dbReference type="Proteomes" id="UP000262440">
    <property type="component" value="Segment"/>
</dbReference>
<name>A0A384ZYP3_9CAUD</name>
<sequence length="180" mass="20164">MANNDNRLPAVTKGDLSQCIICMKFSRSIHYHHTVPRSLGGELSLQIPIDGDCHTTLHAKAEAVVAKLAGNRKQPIGTFWDDPDAERRAQTWLDILVDAMLNPPVQPGQKEVLLPMIKVDMETRHALELLKRDTPGITNMSQVLRYCIETTLKSKGLKNGESKSTHSGHQGTRKKRTHLW</sequence>
<feature type="compositionally biased region" description="Basic residues" evidence="1">
    <location>
        <begin position="171"/>
        <end position="180"/>
    </location>
</feature>
<evidence type="ECO:0000256" key="1">
    <source>
        <dbReference type="SAM" id="MobiDB-lite"/>
    </source>
</evidence>
<evidence type="ECO:0000313" key="2">
    <source>
        <dbReference type="EMBL" id="AXG67371.1"/>
    </source>
</evidence>
<dbReference type="EMBL" id="MH460463">
    <property type="protein sequence ID" value="AXG67371.1"/>
    <property type="molecule type" value="Genomic_DNA"/>
</dbReference>